<name>A0A381U7W7_9ZZZZ</name>
<sequence>MANTILSILVRMSILSRKKEKNRSSRWRASLFYLLVTVWSVSPVISSEEVPRQFRVWVFGDAHVGTDIGQGRESLAEAIRQSESGGELGGPPFDWDIAIAVGDFAGGFGVPTDEEGEELVRQFGVMQHHRREDVYSLAGNHDATLHTELTQWWFRRWVDPLGENPLFSGVDPEKRKYKPRGTWERYSFRVGNLLFLIMSDRNDLPPPIGRGRIDAGNAVGGYPAGAVTGDTFSWWRQTVESNPDAVIISAHHHMLKETTTASGEWEGFTRQSDDTWRPLYHGYHATGAPRGASYLYFVDGKPDAQSFEQYLADSPQAIDVWLGGHTHLNPVRRTGDRRYLERKWGVTFINAAALSRHHNPLTVPPSSRLLTFTDGSDQLRVQFYLHTRDLYYQGWYADEEITVTLSKPFRMATGDSDEVDN</sequence>
<dbReference type="GO" id="GO:0016787">
    <property type="term" value="F:hydrolase activity"/>
    <property type="evidence" value="ECO:0007669"/>
    <property type="project" value="InterPro"/>
</dbReference>
<evidence type="ECO:0000313" key="2">
    <source>
        <dbReference type="EMBL" id="SVA24320.1"/>
    </source>
</evidence>
<evidence type="ECO:0000259" key="1">
    <source>
        <dbReference type="Pfam" id="PF00149"/>
    </source>
</evidence>
<dbReference type="InterPro" id="IPR029052">
    <property type="entry name" value="Metallo-depent_PP-like"/>
</dbReference>
<accession>A0A381U7W7</accession>
<dbReference type="EMBL" id="UINC01005908">
    <property type="protein sequence ID" value="SVA24320.1"/>
    <property type="molecule type" value="Genomic_DNA"/>
</dbReference>
<proteinExistence type="predicted"/>
<reference evidence="2" key="1">
    <citation type="submission" date="2018-05" db="EMBL/GenBank/DDBJ databases">
        <authorList>
            <person name="Lanie J.A."/>
            <person name="Ng W.-L."/>
            <person name="Kazmierczak K.M."/>
            <person name="Andrzejewski T.M."/>
            <person name="Davidsen T.M."/>
            <person name="Wayne K.J."/>
            <person name="Tettelin H."/>
            <person name="Glass J.I."/>
            <person name="Rusch D."/>
            <person name="Podicherti R."/>
            <person name="Tsui H.-C.T."/>
            <person name="Winkler M.E."/>
        </authorList>
    </citation>
    <scope>NUCLEOTIDE SEQUENCE</scope>
</reference>
<feature type="domain" description="Calcineurin-like phosphoesterase" evidence="1">
    <location>
        <begin position="54"/>
        <end position="327"/>
    </location>
</feature>
<dbReference type="InterPro" id="IPR004843">
    <property type="entry name" value="Calcineurin-like_PHP"/>
</dbReference>
<protein>
    <recommendedName>
        <fullName evidence="1">Calcineurin-like phosphoesterase domain-containing protein</fullName>
    </recommendedName>
</protein>
<dbReference type="SUPFAM" id="SSF56300">
    <property type="entry name" value="Metallo-dependent phosphatases"/>
    <property type="match status" value="1"/>
</dbReference>
<organism evidence="2">
    <name type="scientific">marine metagenome</name>
    <dbReference type="NCBI Taxonomy" id="408172"/>
    <lineage>
        <taxon>unclassified sequences</taxon>
        <taxon>metagenomes</taxon>
        <taxon>ecological metagenomes</taxon>
    </lineage>
</organism>
<gene>
    <name evidence="2" type="ORF">METZ01_LOCUS77174</name>
</gene>
<dbReference type="Pfam" id="PF00149">
    <property type="entry name" value="Metallophos"/>
    <property type="match status" value="1"/>
</dbReference>
<dbReference type="AlphaFoldDB" id="A0A381U7W7"/>